<keyword evidence="1" id="KW-0472">Membrane</keyword>
<evidence type="ECO:0000313" key="2">
    <source>
        <dbReference type="EMBL" id="RNA21162.1"/>
    </source>
</evidence>
<dbReference type="Proteomes" id="UP000276133">
    <property type="component" value="Unassembled WGS sequence"/>
</dbReference>
<dbReference type="AlphaFoldDB" id="A0A3M7RC35"/>
<protein>
    <submittedName>
        <fullName evidence="2">Uncharacterized protein</fullName>
    </submittedName>
</protein>
<evidence type="ECO:0000256" key="1">
    <source>
        <dbReference type="SAM" id="Phobius"/>
    </source>
</evidence>
<organism evidence="2 3">
    <name type="scientific">Brachionus plicatilis</name>
    <name type="common">Marine rotifer</name>
    <name type="synonym">Brachionus muelleri</name>
    <dbReference type="NCBI Taxonomy" id="10195"/>
    <lineage>
        <taxon>Eukaryota</taxon>
        <taxon>Metazoa</taxon>
        <taxon>Spiralia</taxon>
        <taxon>Gnathifera</taxon>
        <taxon>Rotifera</taxon>
        <taxon>Eurotatoria</taxon>
        <taxon>Monogononta</taxon>
        <taxon>Pseudotrocha</taxon>
        <taxon>Ploima</taxon>
        <taxon>Brachionidae</taxon>
        <taxon>Brachionus</taxon>
    </lineage>
</organism>
<comment type="caution">
    <text evidence="2">The sequence shown here is derived from an EMBL/GenBank/DDBJ whole genome shotgun (WGS) entry which is preliminary data.</text>
</comment>
<keyword evidence="1" id="KW-1133">Transmembrane helix</keyword>
<accession>A0A3M7RC35</accession>
<keyword evidence="1" id="KW-0812">Transmembrane</keyword>
<proteinExistence type="predicted"/>
<feature type="transmembrane region" description="Helical" evidence="1">
    <location>
        <begin position="21"/>
        <end position="42"/>
    </location>
</feature>
<reference evidence="2 3" key="1">
    <citation type="journal article" date="2018" name="Sci. Rep.">
        <title>Genomic signatures of local adaptation to the degree of environmental predictability in rotifers.</title>
        <authorList>
            <person name="Franch-Gras L."/>
            <person name="Hahn C."/>
            <person name="Garcia-Roger E.M."/>
            <person name="Carmona M.J."/>
            <person name="Serra M."/>
            <person name="Gomez A."/>
        </authorList>
    </citation>
    <scope>NUCLEOTIDE SEQUENCE [LARGE SCALE GENOMIC DNA]</scope>
    <source>
        <strain evidence="2">HYR1</strain>
    </source>
</reference>
<name>A0A3M7RC35_BRAPC</name>
<gene>
    <name evidence="2" type="ORF">BpHYR1_039677</name>
</gene>
<dbReference type="EMBL" id="REGN01003718">
    <property type="protein sequence ID" value="RNA21162.1"/>
    <property type="molecule type" value="Genomic_DNA"/>
</dbReference>
<keyword evidence="3" id="KW-1185">Reference proteome</keyword>
<sequence>MECIAINLKFILNFNYNYRRVVNCAFMILFHISFYITNFRFFHQGDLNQRPYVYDFLLEDNDQHTF</sequence>
<evidence type="ECO:0000313" key="3">
    <source>
        <dbReference type="Proteomes" id="UP000276133"/>
    </source>
</evidence>